<dbReference type="AlphaFoldDB" id="A0A932GN63"/>
<protein>
    <recommendedName>
        <fullName evidence="3">DUF5659 domain-containing protein</fullName>
    </recommendedName>
</protein>
<evidence type="ECO:0008006" key="3">
    <source>
        <dbReference type="Google" id="ProtNLM"/>
    </source>
</evidence>
<sequence>MQMNTLSDFSTTDIHLAAYLLGTDHHLRRLNGPPGRAVFVFEGVTEDDVSRFYAGAPSDARKVLGALRDLKGLLAQGDRR</sequence>
<proteinExistence type="predicted"/>
<evidence type="ECO:0000313" key="1">
    <source>
        <dbReference type="EMBL" id="MBI3014071.1"/>
    </source>
</evidence>
<organism evidence="1 2">
    <name type="scientific">Tectimicrobiota bacterium</name>
    <dbReference type="NCBI Taxonomy" id="2528274"/>
    <lineage>
        <taxon>Bacteria</taxon>
        <taxon>Pseudomonadati</taxon>
        <taxon>Nitrospinota/Tectimicrobiota group</taxon>
        <taxon>Candidatus Tectimicrobiota</taxon>
    </lineage>
</organism>
<dbReference type="EMBL" id="JACPSX010000053">
    <property type="protein sequence ID" value="MBI3014071.1"/>
    <property type="molecule type" value="Genomic_DNA"/>
</dbReference>
<comment type="caution">
    <text evidence="1">The sequence shown here is derived from an EMBL/GenBank/DDBJ whole genome shotgun (WGS) entry which is preliminary data.</text>
</comment>
<name>A0A932GN63_UNCTE</name>
<accession>A0A932GN63</accession>
<gene>
    <name evidence="1" type="ORF">HYY65_03165</name>
</gene>
<dbReference type="Proteomes" id="UP000741360">
    <property type="component" value="Unassembled WGS sequence"/>
</dbReference>
<evidence type="ECO:0000313" key="2">
    <source>
        <dbReference type="Proteomes" id="UP000741360"/>
    </source>
</evidence>
<reference evidence="1" key="1">
    <citation type="submission" date="2020-07" db="EMBL/GenBank/DDBJ databases">
        <title>Huge and variable diversity of episymbiotic CPR bacteria and DPANN archaea in groundwater ecosystems.</title>
        <authorList>
            <person name="He C.Y."/>
            <person name="Keren R."/>
            <person name="Whittaker M."/>
            <person name="Farag I.F."/>
            <person name="Doudna J."/>
            <person name="Cate J.H.D."/>
            <person name="Banfield J.F."/>
        </authorList>
    </citation>
    <scope>NUCLEOTIDE SEQUENCE</scope>
    <source>
        <strain evidence="1">NC_groundwater_717_Ag_S-0.2um_59_8</strain>
    </source>
</reference>